<name>A0A2A5CH22_9GAMM</name>
<dbReference type="EMBL" id="NVWI01000002">
    <property type="protein sequence ID" value="PCJ42760.1"/>
    <property type="molecule type" value="Genomic_DNA"/>
</dbReference>
<evidence type="ECO:0000313" key="10">
    <source>
        <dbReference type="EMBL" id="PCJ42760.1"/>
    </source>
</evidence>
<evidence type="ECO:0000313" key="11">
    <source>
        <dbReference type="Proteomes" id="UP000228987"/>
    </source>
</evidence>
<dbReference type="PANTHER" id="PTHR11730:SF62">
    <property type="entry name" value="AMMONIUM TRANSPORTER SLL1017-RELATED"/>
    <property type="match status" value="1"/>
</dbReference>
<feature type="transmembrane region" description="Helical" evidence="8">
    <location>
        <begin position="304"/>
        <end position="321"/>
    </location>
</feature>
<dbReference type="Gene3D" id="1.10.3430.10">
    <property type="entry name" value="Ammonium transporter AmtB like domains"/>
    <property type="match status" value="1"/>
</dbReference>
<evidence type="ECO:0000256" key="8">
    <source>
        <dbReference type="SAM" id="Phobius"/>
    </source>
</evidence>
<proteinExistence type="inferred from homology"/>
<organism evidence="10 11">
    <name type="scientific">SAR86 cluster bacterium</name>
    <dbReference type="NCBI Taxonomy" id="2030880"/>
    <lineage>
        <taxon>Bacteria</taxon>
        <taxon>Pseudomonadati</taxon>
        <taxon>Pseudomonadota</taxon>
        <taxon>Gammaproteobacteria</taxon>
        <taxon>SAR86 cluster</taxon>
    </lineage>
</organism>
<evidence type="ECO:0000256" key="7">
    <source>
        <dbReference type="ARBA" id="ARBA00023177"/>
    </source>
</evidence>
<reference evidence="11" key="1">
    <citation type="submission" date="2017-08" db="EMBL/GenBank/DDBJ databases">
        <title>A dynamic microbial community with high functional redundancy inhabits the cold, oxic subseafloor aquifer.</title>
        <authorList>
            <person name="Tully B.J."/>
            <person name="Wheat C.G."/>
            <person name="Glazer B.T."/>
            <person name="Huber J.A."/>
        </authorList>
    </citation>
    <scope>NUCLEOTIDE SEQUENCE [LARGE SCALE GENOMIC DNA]</scope>
</reference>
<evidence type="ECO:0000256" key="3">
    <source>
        <dbReference type="ARBA" id="ARBA00022448"/>
    </source>
</evidence>
<evidence type="ECO:0000256" key="4">
    <source>
        <dbReference type="ARBA" id="ARBA00022692"/>
    </source>
</evidence>
<feature type="transmembrane region" description="Helical" evidence="8">
    <location>
        <begin position="54"/>
        <end position="73"/>
    </location>
</feature>
<evidence type="ECO:0000256" key="2">
    <source>
        <dbReference type="ARBA" id="ARBA00005887"/>
    </source>
</evidence>
<feature type="transmembrane region" description="Helical" evidence="8">
    <location>
        <begin position="274"/>
        <end position="297"/>
    </location>
</feature>
<feature type="transmembrane region" description="Helical" evidence="8">
    <location>
        <begin position="327"/>
        <end position="346"/>
    </location>
</feature>
<dbReference type="GO" id="GO:0097272">
    <property type="term" value="P:ammonium homeostasis"/>
    <property type="evidence" value="ECO:0007669"/>
    <property type="project" value="TreeGrafter"/>
</dbReference>
<feature type="transmembrane region" description="Helical" evidence="8">
    <location>
        <begin position="20"/>
        <end position="42"/>
    </location>
</feature>
<feature type="transmembrane region" description="Helical" evidence="8">
    <location>
        <begin position="118"/>
        <end position="137"/>
    </location>
</feature>
<feature type="transmembrane region" description="Helical" evidence="8">
    <location>
        <begin position="384"/>
        <end position="405"/>
    </location>
</feature>
<dbReference type="InterPro" id="IPR029020">
    <property type="entry name" value="Ammonium/urea_transptr"/>
</dbReference>
<dbReference type="GO" id="GO:0008519">
    <property type="term" value="F:ammonium channel activity"/>
    <property type="evidence" value="ECO:0007669"/>
    <property type="project" value="InterPro"/>
</dbReference>
<dbReference type="InterPro" id="IPR019879">
    <property type="entry name" value="Ammonium_transptr_marine"/>
</dbReference>
<dbReference type="GO" id="GO:0016020">
    <property type="term" value="C:membrane"/>
    <property type="evidence" value="ECO:0007669"/>
    <property type="project" value="UniProtKB-SubCell"/>
</dbReference>
<dbReference type="Pfam" id="PF00909">
    <property type="entry name" value="Ammonium_transp"/>
    <property type="match status" value="1"/>
</dbReference>
<dbReference type="AlphaFoldDB" id="A0A2A5CH22"/>
<dbReference type="InterPro" id="IPR018047">
    <property type="entry name" value="Ammonium_transpt_CS"/>
</dbReference>
<evidence type="ECO:0000256" key="1">
    <source>
        <dbReference type="ARBA" id="ARBA00004141"/>
    </source>
</evidence>
<feature type="transmembrane region" description="Helical" evidence="8">
    <location>
        <begin position="195"/>
        <end position="216"/>
    </location>
</feature>
<dbReference type="SUPFAM" id="SSF111352">
    <property type="entry name" value="Ammonium transporter"/>
    <property type="match status" value="1"/>
</dbReference>
<feature type="transmembrane region" description="Helical" evidence="8">
    <location>
        <begin position="237"/>
        <end position="254"/>
    </location>
</feature>
<accession>A0A2A5CH22</accession>
<keyword evidence="3" id="KW-0813">Transport</keyword>
<keyword evidence="5 8" id="KW-1133">Transmembrane helix</keyword>
<gene>
    <name evidence="10" type="ORF">COA71_04465</name>
</gene>
<evidence type="ECO:0000256" key="5">
    <source>
        <dbReference type="ARBA" id="ARBA00022989"/>
    </source>
</evidence>
<comment type="caution">
    <text evidence="10">The sequence shown here is derived from an EMBL/GenBank/DDBJ whole genome shotgun (WGS) entry which is preliminary data.</text>
</comment>
<feature type="domain" description="Ammonium transporter AmtB-like" evidence="9">
    <location>
        <begin position="20"/>
        <end position="432"/>
    </location>
</feature>
<dbReference type="PANTHER" id="PTHR11730">
    <property type="entry name" value="AMMONIUM TRANSPORTER"/>
    <property type="match status" value="1"/>
</dbReference>
<dbReference type="InterPro" id="IPR024041">
    <property type="entry name" value="NH4_transpt_AmtB-like_dom"/>
</dbReference>
<keyword evidence="7" id="KW-0924">Ammonia transport</keyword>
<evidence type="ECO:0000256" key="6">
    <source>
        <dbReference type="ARBA" id="ARBA00023136"/>
    </source>
</evidence>
<keyword evidence="6 8" id="KW-0472">Membrane</keyword>
<protein>
    <submittedName>
        <fullName evidence="10">Ammonium transporter</fullName>
    </submittedName>
</protein>
<sequence>MESNLNFIFELQYAMDTFYFLVTGALVMWMAAGFAMLEAGLVRSKNTTEILAKNISLFAVACTMYMVCGYAIMYDGGVFLSGITTVAEMDDAAIAAVLASSTEAGFSDMSDYSGASDFFFQVVFVATAMSIVSGAVAERMKLWAFLAFAVVMTGLIYPMEGSWTWGGFSVFGLFELNPELADGQSAPWYSGYSDYAGSGIVHLAGAAAALAGVLLLGPRKGKYAADGSIRPIPGANMPLATLGTFILWMGWFGFNGGSTLKLGGIGVANEVANVFLNTNAAAAGGLIGALIVARILFGKADLTMILNGALAGLVAITADPASPGPLASTIVGMIGGVIVVFSIITFDKLKIDDPVGALSVHGVVGIFGVMAVCVTGGASITGQLIGLLTIFVWVFGVSFIVWFILKMFMGIRVSEEEEAEGVDIAECGVEAYPEFVN</sequence>
<comment type="similarity">
    <text evidence="2">Belongs to the ammonia transporter channel (TC 1.A.11.2) family.</text>
</comment>
<evidence type="ECO:0000259" key="9">
    <source>
        <dbReference type="Pfam" id="PF00909"/>
    </source>
</evidence>
<comment type="subcellular location">
    <subcellularLocation>
        <location evidence="1">Membrane</location>
        <topology evidence="1">Multi-pass membrane protein</topology>
    </subcellularLocation>
</comment>
<dbReference type="Proteomes" id="UP000228987">
    <property type="component" value="Unassembled WGS sequence"/>
</dbReference>
<feature type="transmembrane region" description="Helical" evidence="8">
    <location>
        <begin position="142"/>
        <end position="159"/>
    </location>
</feature>
<dbReference type="NCBIfam" id="TIGR03644">
    <property type="entry name" value="marine_trans_1"/>
    <property type="match status" value="1"/>
</dbReference>
<dbReference type="PROSITE" id="PS01219">
    <property type="entry name" value="AMMONIUM_TRANSP"/>
    <property type="match status" value="1"/>
</dbReference>
<keyword evidence="4 8" id="KW-0812">Transmembrane</keyword>
<feature type="transmembrane region" description="Helical" evidence="8">
    <location>
        <begin position="358"/>
        <end position="378"/>
    </location>
</feature>